<feature type="transmembrane region" description="Helical" evidence="1">
    <location>
        <begin position="117"/>
        <end position="149"/>
    </location>
</feature>
<dbReference type="PANTHER" id="PTHR12822:SF2">
    <property type="entry name" value="PROTEIN YIPF"/>
    <property type="match status" value="1"/>
</dbReference>
<dbReference type="Proteomes" id="UP001162131">
    <property type="component" value="Unassembled WGS sequence"/>
</dbReference>
<gene>
    <name evidence="2" type="ORF">BSTOLATCC_MIC20196</name>
</gene>
<protein>
    <recommendedName>
        <fullName evidence="4">Protein YIPF</fullName>
    </recommendedName>
</protein>
<dbReference type="PANTHER" id="PTHR12822">
    <property type="entry name" value="PROTEIN YIPF"/>
    <property type="match status" value="1"/>
</dbReference>
<keyword evidence="1" id="KW-0812">Transmembrane</keyword>
<evidence type="ECO:0000313" key="3">
    <source>
        <dbReference type="Proteomes" id="UP001162131"/>
    </source>
</evidence>
<organism evidence="2 3">
    <name type="scientific">Blepharisma stoltei</name>
    <dbReference type="NCBI Taxonomy" id="1481888"/>
    <lineage>
        <taxon>Eukaryota</taxon>
        <taxon>Sar</taxon>
        <taxon>Alveolata</taxon>
        <taxon>Ciliophora</taxon>
        <taxon>Postciliodesmatophora</taxon>
        <taxon>Heterotrichea</taxon>
        <taxon>Heterotrichida</taxon>
        <taxon>Blepharismidae</taxon>
        <taxon>Blepharisma</taxon>
    </lineage>
</organism>
<dbReference type="EMBL" id="CAJZBQ010000019">
    <property type="protein sequence ID" value="CAG9317891.1"/>
    <property type="molecule type" value="Genomic_DNA"/>
</dbReference>
<feature type="transmembrane region" description="Helical" evidence="1">
    <location>
        <begin position="204"/>
        <end position="226"/>
    </location>
</feature>
<reference evidence="2" key="1">
    <citation type="submission" date="2021-09" db="EMBL/GenBank/DDBJ databases">
        <authorList>
            <consortium name="AG Swart"/>
            <person name="Singh M."/>
            <person name="Singh A."/>
            <person name="Seah K."/>
            <person name="Emmerich C."/>
        </authorList>
    </citation>
    <scope>NUCLEOTIDE SEQUENCE</scope>
    <source>
        <strain evidence="2">ATCC30299</strain>
    </source>
</reference>
<comment type="caution">
    <text evidence="2">The sequence shown here is derived from an EMBL/GenBank/DDBJ whole genome shotgun (WGS) entry which is preliminary data.</text>
</comment>
<keyword evidence="1" id="KW-0472">Membrane</keyword>
<dbReference type="GO" id="GO:0016192">
    <property type="term" value="P:vesicle-mediated transport"/>
    <property type="evidence" value="ECO:0007669"/>
    <property type="project" value="InterPro"/>
</dbReference>
<name>A0AAU9JB04_9CILI</name>
<proteinExistence type="predicted"/>
<sequence length="227" mass="25506">MEKSTYQKGLLQQEDLSINSDGIFEFDRLFETKPKENYKCWQVKYYRPYFNVDTRTVFHRIFISIIPIAPSGFFGSAKPDAYGPFWIATTVIFMLCAFGNIESAINYNTIGPHLSNFLVAASIIYGLLVAFPLISCCLLSNVGFIYLVSLYGYSFSLYLFILPICIFTSQVVRIVLTLSAGLWSMGALIKNLVSENNINGKLKAVIAAMLFLGEVSIVLVTNLVFFK</sequence>
<feature type="transmembrane region" description="Helical" evidence="1">
    <location>
        <begin position="83"/>
        <end position="105"/>
    </location>
</feature>
<evidence type="ECO:0000256" key="1">
    <source>
        <dbReference type="SAM" id="Phobius"/>
    </source>
</evidence>
<feature type="transmembrane region" description="Helical" evidence="1">
    <location>
        <begin position="155"/>
        <end position="183"/>
    </location>
</feature>
<accession>A0AAU9JB04</accession>
<dbReference type="AlphaFoldDB" id="A0AAU9JB04"/>
<dbReference type="GO" id="GO:0005794">
    <property type="term" value="C:Golgi apparatus"/>
    <property type="evidence" value="ECO:0007669"/>
    <property type="project" value="InterPro"/>
</dbReference>
<feature type="transmembrane region" description="Helical" evidence="1">
    <location>
        <begin position="57"/>
        <end position="77"/>
    </location>
</feature>
<evidence type="ECO:0000313" key="2">
    <source>
        <dbReference type="EMBL" id="CAG9317891.1"/>
    </source>
</evidence>
<keyword evidence="1" id="KW-1133">Transmembrane helix</keyword>
<evidence type="ECO:0008006" key="4">
    <source>
        <dbReference type="Google" id="ProtNLM"/>
    </source>
</evidence>
<dbReference type="GO" id="GO:0031267">
    <property type="term" value="F:small GTPase binding"/>
    <property type="evidence" value="ECO:0007669"/>
    <property type="project" value="InterPro"/>
</dbReference>
<keyword evidence="3" id="KW-1185">Reference proteome</keyword>
<dbReference type="InterPro" id="IPR039765">
    <property type="entry name" value="Yip5/YIPF1/YIPF2"/>
</dbReference>